<dbReference type="InterPro" id="IPR024185">
    <property type="entry name" value="FTHF_cligase-like_sf"/>
</dbReference>
<accession>A0A3S4U1U2</accession>
<dbReference type="Proteomes" id="UP000276899">
    <property type="component" value="Chromosome"/>
</dbReference>
<dbReference type="SUPFAM" id="SSF100950">
    <property type="entry name" value="NagB/RpiA/CoA transferase-like"/>
    <property type="match status" value="1"/>
</dbReference>
<dbReference type="PANTHER" id="PTHR43682:SF1">
    <property type="entry name" value="LACTATE UTILIZATION PROTEIN C"/>
    <property type="match status" value="1"/>
</dbReference>
<evidence type="ECO:0000259" key="1">
    <source>
        <dbReference type="Pfam" id="PF02589"/>
    </source>
</evidence>
<evidence type="ECO:0000313" key="3">
    <source>
        <dbReference type="Proteomes" id="UP000276899"/>
    </source>
</evidence>
<dbReference type="Pfam" id="PF02589">
    <property type="entry name" value="LUD_dom"/>
    <property type="match status" value="1"/>
</dbReference>
<feature type="domain" description="LUD" evidence="1">
    <location>
        <begin position="44"/>
        <end position="214"/>
    </location>
</feature>
<dbReference type="PANTHER" id="PTHR43682">
    <property type="entry name" value="LACTATE UTILIZATION PROTEIN C"/>
    <property type="match status" value="1"/>
</dbReference>
<dbReference type="STRING" id="1278298.GCA_000428685_02588"/>
<dbReference type="KEGG" id="asla:NCTC11923_01019"/>
<organism evidence="2 3">
    <name type="scientific">Actinomyces slackii</name>
    <dbReference type="NCBI Taxonomy" id="52774"/>
    <lineage>
        <taxon>Bacteria</taxon>
        <taxon>Bacillati</taxon>
        <taxon>Actinomycetota</taxon>
        <taxon>Actinomycetes</taxon>
        <taxon>Actinomycetales</taxon>
        <taxon>Actinomycetaceae</taxon>
        <taxon>Actinomyces</taxon>
    </lineage>
</organism>
<dbReference type="RefSeq" id="WP_026427374.1">
    <property type="nucleotide sequence ID" value="NZ_CBCRWE010000094.1"/>
</dbReference>
<name>A0A3S4U1U2_9ACTO</name>
<dbReference type="InterPro" id="IPR037171">
    <property type="entry name" value="NagB/RpiA_transferase-like"/>
</dbReference>
<protein>
    <submittedName>
        <fullName evidence="2">Lactate utilization protein C</fullName>
    </submittedName>
</protein>
<keyword evidence="3" id="KW-1185">Reference proteome</keyword>
<sequence length="216" mass="23043">MDAKTAILARARDAISRSQSGPVREIPRDYIRSGTEAPGSAPVIEEMVDKLEDYSAAVSLAPTQAEVLDAIDALLGPARIVVVPDGLPQEYKEAAGRGGRELWEDSREAPIATLRLDEADAVLTCSRLGISISGTIVLDGEPDQGRRAISLIPDRHVVVLERESVVPTVPQAVDVMGLHPTRPMTWISGPSATSDIELVRVNGVHGPRNLGVVIAH</sequence>
<reference evidence="2 3" key="1">
    <citation type="submission" date="2018-12" db="EMBL/GenBank/DDBJ databases">
        <authorList>
            <consortium name="Pathogen Informatics"/>
        </authorList>
    </citation>
    <scope>NUCLEOTIDE SEQUENCE [LARGE SCALE GENOMIC DNA]</scope>
    <source>
        <strain evidence="2 3">NCTC11923</strain>
    </source>
</reference>
<dbReference type="Gene3D" id="3.40.50.10420">
    <property type="entry name" value="NagB/RpiA/CoA transferase-like"/>
    <property type="match status" value="1"/>
</dbReference>
<gene>
    <name evidence="2" type="primary">lutC</name>
    <name evidence="2" type="ORF">NCTC11923_01019</name>
</gene>
<dbReference type="EMBL" id="LR134363">
    <property type="protein sequence ID" value="VEG74385.1"/>
    <property type="molecule type" value="Genomic_DNA"/>
</dbReference>
<dbReference type="AlphaFoldDB" id="A0A3S4U1U2"/>
<proteinExistence type="predicted"/>
<dbReference type="InterPro" id="IPR003741">
    <property type="entry name" value="LUD_dom"/>
</dbReference>
<evidence type="ECO:0000313" key="2">
    <source>
        <dbReference type="EMBL" id="VEG74385.1"/>
    </source>
</evidence>